<proteinExistence type="predicted"/>
<reference evidence="1 2" key="1">
    <citation type="submission" date="2020-10" db="EMBL/GenBank/DDBJ databases">
        <title>Investigation of anaerobic biodegradation of phenanthrene by a sulfate-dependent Geobacter anodireducens strain PheS2.</title>
        <authorList>
            <person name="Zhang Z."/>
        </authorList>
    </citation>
    <scope>NUCLEOTIDE SEQUENCE [LARGE SCALE GENOMIC DNA]</scope>
    <source>
        <strain evidence="1 2">PheS2</strain>
    </source>
</reference>
<comment type="caution">
    <text evidence="1">The sequence shown here is derived from an EMBL/GenBank/DDBJ whole genome shotgun (WGS) entry which is preliminary data.</text>
</comment>
<dbReference type="EMBL" id="JADBFD010000001">
    <property type="protein sequence ID" value="MBE2886590.1"/>
    <property type="molecule type" value="Genomic_DNA"/>
</dbReference>
<dbReference type="Proteomes" id="UP000618926">
    <property type="component" value="Unassembled WGS sequence"/>
</dbReference>
<gene>
    <name evidence="1" type="ORF">IIE05_01260</name>
</gene>
<evidence type="ECO:0000313" key="1">
    <source>
        <dbReference type="EMBL" id="MBE2886590.1"/>
    </source>
</evidence>
<accession>A0ABR9NQR7</accession>
<dbReference type="RefSeq" id="WP_145915360.1">
    <property type="nucleotide sequence ID" value="NZ_JADBFD010000001.1"/>
</dbReference>
<organism evidence="1 2">
    <name type="scientific">Geobacter anodireducens</name>
    <dbReference type="NCBI Taxonomy" id="1340425"/>
    <lineage>
        <taxon>Bacteria</taxon>
        <taxon>Pseudomonadati</taxon>
        <taxon>Thermodesulfobacteriota</taxon>
        <taxon>Desulfuromonadia</taxon>
        <taxon>Geobacterales</taxon>
        <taxon>Geobacteraceae</taxon>
        <taxon>Geobacter</taxon>
    </lineage>
</organism>
<evidence type="ECO:0000313" key="2">
    <source>
        <dbReference type="Proteomes" id="UP000618926"/>
    </source>
</evidence>
<protein>
    <submittedName>
        <fullName evidence="1">Uncharacterized protein</fullName>
    </submittedName>
</protein>
<name>A0ABR9NQR7_9BACT</name>
<keyword evidence="2" id="KW-1185">Reference proteome</keyword>
<sequence>MMAEREDLDDAPVGDLGLGPMMAFAGGPDMVGNDGPLGQEMAGTSSRWQLAAAKCYGRL</sequence>